<protein>
    <submittedName>
        <fullName evidence="2">Uncharacterized protein</fullName>
    </submittedName>
</protein>
<keyword evidence="3" id="KW-1185">Reference proteome</keyword>
<name>A0A345DN24_9MOLU</name>
<dbReference type="RefSeq" id="WP_186823458.1">
    <property type="nucleotide sequence ID" value="NZ_CP031088.1"/>
</dbReference>
<accession>A0A345DN24</accession>
<evidence type="ECO:0000313" key="2">
    <source>
        <dbReference type="EMBL" id="AXF95612.1"/>
    </source>
</evidence>
<organism evidence="2 3">
    <name type="scientific">Spiroplasma phoeniceum P40</name>
    <dbReference type="NCBI Taxonomy" id="1276259"/>
    <lineage>
        <taxon>Bacteria</taxon>
        <taxon>Bacillati</taxon>
        <taxon>Mycoplasmatota</taxon>
        <taxon>Mollicutes</taxon>
        <taxon>Entomoplasmatales</taxon>
        <taxon>Spiroplasmataceae</taxon>
        <taxon>Spiroplasma</taxon>
    </lineage>
</organism>
<feature type="compositionally biased region" description="Basic and acidic residues" evidence="1">
    <location>
        <begin position="38"/>
        <end position="56"/>
    </location>
</feature>
<evidence type="ECO:0000313" key="3">
    <source>
        <dbReference type="Proteomes" id="UP000253689"/>
    </source>
</evidence>
<dbReference type="EMBL" id="CP031088">
    <property type="protein sequence ID" value="AXF95612.1"/>
    <property type="molecule type" value="Genomic_DNA"/>
</dbReference>
<dbReference type="AlphaFoldDB" id="A0A345DN24"/>
<feature type="region of interest" description="Disordered" evidence="1">
    <location>
        <begin position="28"/>
        <end position="56"/>
    </location>
</feature>
<proteinExistence type="predicted"/>
<reference evidence="3" key="1">
    <citation type="submission" date="2018-07" db="EMBL/GenBank/DDBJ databases">
        <title>Complete Genome Sequence of Spiroplasma phoeniceum.</title>
        <authorList>
            <person name="Davis R.E."/>
            <person name="Shao J.Y."/>
            <person name="Zhao Y."/>
            <person name="Silver A."/>
            <person name="Stump z."/>
            <person name="Gasparich G."/>
        </authorList>
    </citation>
    <scope>NUCLEOTIDE SEQUENCE [LARGE SCALE GENOMIC DNA]</scope>
    <source>
        <strain evidence="3">P40</strain>
    </source>
</reference>
<gene>
    <name evidence="2" type="ORF">SDAV_00621</name>
</gene>
<dbReference type="KEGG" id="sphh:SDAV_00621"/>
<evidence type="ECO:0000256" key="1">
    <source>
        <dbReference type="SAM" id="MobiDB-lite"/>
    </source>
</evidence>
<dbReference type="Proteomes" id="UP000253689">
    <property type="component" value="Chromosome"/>
</dbReference>
<sequence length="56" mass="6808">MKKKKKIFELLEAKNIIDKIADFINRLDESEQTDDNNSDNRNEEIDYEQKNYEKEN</sequence>